<evidence type="ECO:0000313" key="1">
    <source>
        <dbReference type="EMBL" id="KAJ9059137.1"/>
    </source>
</evidence>
<protein>
    <submittedName>
        <fullName evidence="1">Uncharacterized protein</fullName>
    </submittedName>
</protein>
<organism evidence="1 2">
    <name type="scientific">Entomophthora muscae</name>
    <dbReference type="NCBI Taxonomy" id="34485"/>
    <lineage>
        <taxon>Eukaryota</taxon>
        <taxon>Fungi</taxon>
        <taxon>Fungi incertae sedis</taxon>
        <taxon>Zoopagomycota</taxon>
        <taxon>Entomophthoromycotina</taxon>
        <taxon>Entomophthoromycetes</taxon>
        <taxon>Entomophthorales</taxon>
        <taxon>Entomophthoraceae</taxon>
        <taxon>Entomophthora</taxon>
    </lineage>
</organism>
<reference evidence="1" key="1">
    <citation type="submission" date="2022-04" db="EMBL/GenBank/DDBJ databases">
        <title>Genome of the entomopathogenic fungus Entomophthora muscae.</title>
        <authorList>
            <person name="Elya C."/>
            <person name="Lovett B.R."/>
            <person name="Lee E."/>
            <person name="Macias A.M."/>
            <person name="Hajek A.E."/>
            <person name="De Bivort B.L."/>
            <person name="Kasson M.T."/>
            <person name="De Fine Licht H.H."/>
            <person name="Stajich J.E."/>
        </authorList>
    </citation>
    <scope>NUCLEOTIDE SEQUENCE</scope>
    <source>
        <strain evidence="1">Berkeley</strain>
    </source>
</reference>
<accession>A0ACC2S9R8</accession>
<dbReference type="EMBL" id="QTSX02005695">
    <property type="protein sequence ID" value="KAJ9059137.1"/>
    <property type="molecule type" value="Genomic_DNA"/>
</dbReference>
<proteinExistence type="predicted"/>
<gene>
    <name evidence="1" type="ORF">DSO57_1005640</name>
</gene>
<comment type="caution">
    <text evidence="1">The sequence shown here is derived from an EMBL/GenBank/DDBJ whole genome shotgun (WGS) entry which is preliminary data.</text>
</comment>
<name>A0ACC2S9R8_9FUNG</name>
<evidence type="ECO:0000313" key="2">
    <source>
        <dbReference type="Proteomes" id="UP001165960"/>
    </source>
</evidence>
<keyword evidence="2" id="KW-1185">Reference proteome</keyword>
<sequence>MLASLTKFVVFTLAPILVMIWTTIPDLWDLISSSLHHVGDNPAHFLNLFANVPGCAQDLLVTSENLDPPESYLPMEMKTTVPEEEKLPPQVRFQAHPLAAWWDPFDGFGLSLTLIVLCVLTLDTPLSSHTSLALNGVLVDSAPRMGAVLSLAPLSYTLVGARSDG</sequence>
<dbReference type="Proteomes" id="UP001165960">
    <property type="component" value="Unassembled WGS sequence"/>
</dbReference>